<feature type="compositionally biased region" description="Polar residues" evidence="1">
    <location>
        <begin position="34"/>
        <end position="48"/>
    </location>
</feature>
<dbReference type="RefSeq" id="WP_248824021.1">
    <property type="nucleotide sequence ID" value="NZ_JALKFT010000005.1"/>
</dbReference>
<keyword evidence="2" id="KW-0472">Membrane</keyword>
<evidence type="ECO:0000256" key="1">
    <source>
        <dbReference type="SAM" id="MobiDB-lite"/>
    </source>
</evidence>
<dbReference type="EMBL" id="JALKFT010000005">
    <property type="protein sequence ID" value="MCK9875597.1"/>
    <property type="molecule type" value="Genomic_DNA"/>
</dbReference>
<comment type="caution">
    <text evidence="3">The sequence shown here is derived from an EMBL/GenBank/DDBJ whole genome shotgun (WGS) entry which is preliminary data.</text>
</comment>
<feature type="region of interest" description="Disordered" evidence="1">
    <location>
        <begin position="34"/>
        <end position="157"/>
    </location>
</feature>
<keyword evidence="2" id="KW-1133">Transmembrane helix</keyword>
<organism evidence="3 4">
    <name type="scientific">Frankia umida</name>
    <dbReference type="NCBI Taxonomy" id="573489"/>
    <lineage>
        <taxon>Bacteria</taxon>
        <taxon>Bacillati</taxon>
        <taxon>Actinomycetota</taxon>
        <taxon>Actinomycetes</taxon>
        <taxon>Frankiales</taxon>
        <taxon>Frankiaceae</taxon>
        <taxon>Frankia</taxon>
    </lineage>
</organism>
<evidence type="ECO:0000256" key="2">
    <source>
        <dbReference type="SAM" id="Phobius"/>
    </source>
</evidence>
<sequence>MGLHRPGYRIPLPQVALAVLAVAAVVVALLIKSPGSSPSREAGNTSADGRSGGAATTGIGPSGTPAPHVPTDGGTGTGRGATPAPPVATKIASSASVDAAADSPDADPTAASAARYDTDADPTAGDTGAQPTPRDRVNPGSTPAPRRPSGSRPGELNLPVVTIPTCLFTC</sequence>
<feature type="compositionally biased region" description="Low complexity" evidence="1">
    <location>
        <begin position="139"/>
        <end position="154"/>
    </location>
</feature>
<evidence type="ECO:0000313" key="4">
    <source>
        <dbReference type="Proteomes" id="UP001201873"/>
    </source>
</evidence>
<proteinExistence type="predicted"/>
<reference evidence="3 4" key="1">
    <citation type="submission" date="2022-04" db="EMBL/GenBank/DDBJ databases">
        <title>Genome diversity in the genus Frankia.</title>
        <authorList>
            <person name="Carlos-Shanley C."/>
            <person name="Hahn D."/>
        </authorList>
    </citation>
    <scope>NUCLEOTIDE SEQUENCE [LARGE SCALE GENOMIC DNA]</scope>
    <source>
        <strain evidence="3 4">Ag45/Mut15</strain>
    </source>
</reference>
<keyword evidence="4" id="KW-1185">Reference proteome</keyword>
<keyword evidence="2" id="KW-0812">Transmembrane</keyword>
<feature type="compositionally biased region" description="Low complexity" evidence="1">
    <location>
        <begin position="87"/>
        <end position="114"/>
    </location>
</feature>
<gene>
    <name evidence="3" type="ORF">MXD59_07405</name>
</gene>
<evidence type="ECO:0000313" key="3">
    <source>
        <dbReference type="EMBL" id="MCK9875597.1"/>
    </source>
</evidence>
<protein>
    <submittedName>
        <fullName evidence="3">Uncharacterized protein</fullName>
    </submittedName>
</protein>
<name>A0ABT0JVL2_9ACTN</name>
<dbReference type="Proteomes" id="UP001201873">
    <property type="component" value="Unassembled WGS sequence"/>
</dbReference>
<feature type="transmembrane region" description="Helical" evidence="2">
    <location>
        <begin position="12"/>
        <end position="31"/>
    </location>
</feature>
<accession>A0ABT0JVL2</accession>